<evidence type="ECO:0000313" key="2">
    <source>
        <dbReference type="EMBL" id="KIZ47123.1"/>
    </source>
</evidence>
<proteinExistence type="predicted"/>
<keyword evidence="1" id="KW-0732">Signal</keyword>
<gene>
    <name evidence="2" type="ORF">OO17_05615</name>
</gene>
<dbReference type="EMBL" id="JXXE01000106">
    <property type="protein sequence ID" value="KIZ47123.1"/>
    <property type="molecule type" value="Genomic_DNA"/>
</dbReference>
<dbReference type="InterPro" id="IPR036777">
    <property type="entry name" value="Channel_Tsx-like_sf"/>
</dbReference>
<feature type="chain" id="PRO_5002319888" evidence="1">
    <location>
        <begin position="30"/>
        <end position="370"/>
    </location>
</feature>
<accession>A0A0D7F1Y3</accession>
<dbReference type="OrthoDB" id="104801at2"/>
<dbReference type="Proteomes" id="UP000032515">
    <property type="component" value="Unassembled WGS sequence"/>
</dbReference>
<organism evidence="2 3">
    <name type="scientific">Rhodopseudomonas palustris</name>
    <dbReference type="NCBI Taxonomy" id="1076"/>
    <lineage>
        <taxon>Bacteria</taxon>
        <taxon>Pseudomonadati</taxon>
        <taxon>Pseudomonadota</taxon>
        <taxon>Alphaproteobacteria</taxon>
        <taxon>Hyphomicrobiales</taxon>
        <taxon>Nitrobacteraceae</taxon>
        <taxon>Rhodopseudomonas</taxon>
    </lineage>
</organism>
<feature type="signal peptide" evidence="1">
    <location>
        <begin position="1"/>
        <end position="29"/>
    </location>
</feature>
<reference evidence="2 3" key="1">
    <citation type="submission" date="2014-11" db="EMBL/GenBank/DDBJ databases">
        <title>Genomics and ecophysiology of heterotrophic nitrogen fixing bacteria isolated from estuarine surface water.</title>
        <authorList>
            <person name="Bentzon-Tilia M."/>
            <person name="Severin I."/>
            <person name="Hansen L.H."/>
            <person name="Riemann L."/>
        </authorList>
    </citation>
    <scope>NUCLEOTIDE SEQUENCE [LARGE SCALE GENOMIC DNA]</scope>
    <source>
        <strain evidence="2 3">BAL398</strain>
    </source>
</reference>
<comment type="caution">
    <text evidence="2">The sequence shown here is derived from an EMBL/GenBank/DDBJ whole genome shotgun (WGS) entry which is preliminary data.</text>
</comment>
<name>A0A0D7F1Y3_RHOPL</name>
<dbReference type="PATRIC" id="fig|1076.23.peg.246"/>
<evidence type="ECO:0000256" key="1">
    <source>
        <dbReference type="SAM" id="SignalP"/>
    </source>
</evidence>
<dbReference type="GO" id="GO:0009279">
    <property type="term" value="C:cell outer membrane"/>
    <property type="evidence" value="ECO:0007669"/>
    <property type="project" value="InterPro"/>
</dbReference>
<dbReference type="SUPFAM" id="SSF111364">
    <property type="entry name" value="Tsx-like channel"/>
    <property type="match status" value="1"/>
</dbReference>
<dbReference type="RefSeq" id="WP_044406878.1">
    <property type="nucleotide sequence ID" value="NZ_JXXE01000106.1"/>
</dbReference>
<dbReference type="AlphaFoldDB" id="A0A0D7F1Y3"/>
<dbReference type="Gene3D" id="2.40.230.20">
    <property type="entry name" value="Nucleoside-specific channel-forming protein, Tsx-like"/>
    <property type="match status" value="1"/>
</dbReference>
<evidence type="ECO:0000313" key="3">
    <source>
        <dbReference type="Proteomes" id="UP000032515"/>
    </source>
</evidence>
<sequence>MSNGYRAITVAAINLLAIAAMSSTGTVHAADFPAKAVKAVPDLPFFLVIDNRLTYSWMPNGTDPGAFSVRRDGSVNGKTAKQVYSFTHFDAWAYGTNFFNVSMFKSDHNDPAGPCVNAGVLQSGAAASCAGATEVYGLVRSTFGWNQLFNTKAFSIGPLNNISFEIGADVETENTFLAPSKRDFVAGLQFAFDLPYKGYFNVAPLLYKEINHNAFNQCGLFGPGTPGLTCSDDGKTDYKTTWAIETNYSMDLGFLPENMQYFSISGRAAWYGPKGDQNAPLSGTGVGRFSTATKTEFNSEPIRVTFDAAKFAMGPKYTHMVDVWVAYRYWQNKFGLDHNAAPGVCTVAATGQSTKSCTEQTVYTGVSVKF</sequence>
<protein>
    <submittedName>
        <fullName evidence="2">Signal peptide protein</fullName>
    </submittedName>
</protein>